<organism evidence="1 2">
    <name type="scientific">Reticulomyxa filosa</name>
    <dbReference type="NCBI Taxonomy" id="46433"/>
    <lineage>
        <taxon>Eukaryota</taxon>
        <taxon>Sar</taxon>
        <taxon>Rhizaria</taxon>
        <taxon>Retaria</taxon>
        <taxon>Foraminifera</taxon>
        <taxon>Monothalamids</taxon>
        <taxon>Reticulomyxidae</taxon>
        <taxon>Reticulomyxa</taxon>
    </lineage>
</organism>
<evidence type="ECO:0000313" key="2">
    <source>
        <dbReference type="Proteomes" id="UP000023152"/>
    </source>
</evidence>
<dbReference type="OrthoDB" id="10060997at2759"/>
<gene>
    <name evidence="1" type="ORF">RFI_39897</name>
</gene>
<reference evidence="1 2" key="1">
    <citation type="journal article" date="2013" name="Curr. Biol.">
        <title>The Genome of the Foraminiferan Reticulomyxa filosa.</title>
        <authorList>
            <person name="Glockner G."/>
            <person name="Hulsmann N."/>
            <person name="Schleicher M."/>
            <person name="Noegel A.A."/>
            <person name="Eichinger L."/>
            <person name="Gallinger C."/>
            <person name="Pawlowski J."/>
            <person name="Sierra R."/>
            <person name="Euteneuer U."/>
            <person name="Pillet L."/>
            <person name="Moustafa A."/>
            <person name="Platzer M."/>
            <person name="Groth M."/>
            <person name="Szafranski K."/>
            <person name="Schliwa M."/>
        </authorList>
    </citation>
    <scope>NUCLEOTIDE SEQUENCE [LARGE SCALE GENOMIC DNA]</scope>
</reference>
<proteinExistence type="predicted"/>
<protein>
    <recommendedName>
        <fullName evidence="3">Reverse transcriptase domain-containing protein</fullName>
    </recommendedName>
</protein>
<dbReference type="Proteomes" id="UP000023152">
    <property type="component" value="Unassembled WGS sequence"/>
</dbReference>
<sequence>MNIIKWISQKKAQGPDNIHNQMIKNGGQSLIDSLVVLFNWSSRLDMSKIMEASEYCSNSKPDRDHSICKNYRPISLSGVEKLLERIITMILMWYLNESKLLHQCQAGFQSWHNTSELLLRLSAYDSAWRERIWMNVISQTPPLELRRQQEEVERKTINSVQSIHSLS</sequence>
<dbReference type="AlphaFoldDB" id="X6L7A5"/>
<evidence type="ECO:0008006" key="3">
    <source>
        <dbReference type="Google" id="ProtNLM"/>
    </source>
</evidence>
<accession>X6L7A5</accession>
<comment type="caution">
    <text evidence="1">The sequence shown here is derived from an EMBL/GenBank/DDBJ whole genome shotgun (WGS) entry which is preliminary data.</text>
</comment>
<name>X6L7A5_RETFI</name>
<dbReference type="EMBL" id="ASPP01049103">
    <property type="protein sequence ID" value="ETN97632.1"/>
    <property type="molecule type" value="Genomic_DNA"/>
</dbReference>
<keyword evidence="2" id="KW-1185">Reference proteome</keyword>
<evidence type="ECO:0000313" key="1">
    <source>
        <dbReference type="EMBL" id="ETN97632.1"/>
    </source>
</evidence>